<sequence>MTSILICVALMLLGSMLTLLVLWLMLKYLEQK</sequence>
<keyword evidence="1" id="KW-0812">Transmembrane</keyword>
<proteinExistence type="predicted"/>
<keyword evidence="1" id="KW-0472">Membrane</keyword>
<accession>A0A6J5N7G1</accession>
<reference evidence="2" key="1">
    <citation type="submission" date="2020-04" db="EMBL/GenBank/DDBJ databases">
        <authorList>
            <person name="Chiriac C."/>
            <person name="Salcher M."/>
            <person name="Ghai R."/>
            <person name="Kavagutti S V."/>
        </authorList>
    </citation>
    <scope>NUCLEOTIDE SEQUENCE</scope>
</reference>
<protein>
    <submittedName>
        <fullName evidence="2">Uncharacterized protein</fullName>
    </submittedName>
</protein>
<organism evidence="2">
    <name type="scientific">uncultured Caudovirales phage</name>
    <dbReference type="NCBI Taxonomy" id="2100421"/>
    <lineage>
        <taxon>Viruses</taxon>
        <taxon>Duplodnaviria</taxon>
        <taxon>Heunggongvirae</taxon>
        <taxon>Uroviricota</taxon>
        <taxon>Caudoviricetes</taxon>
        <taxon>Peduoviridae</taxon>
        <taxon>Maltschvirus</taxon>
        <taxon>Maltschvirus maltsch</taxon>
    </lineage>
</organism>
<evidence type="ECO:0000256" key="1">
    <source>
        <dbReference type="SAM" id="Phobius"/>
    </source>
</evidence>
<feature type="transmembrane region" description="Helical" evidence="1">
    <location>
        <begin position="6"/>
        <end position="26"/>
    </location>
</feature>
<gene>
    <name evidence="2" type="ORF">UFOVP628_40</name>
</gene>
<name>A0A6J5N7G1_9CAUD</name>
<keyword evidence="1" id="KW-1133">Transmembrane helix</keyword>
<evidence type="ECO:0000313" key="2">
    <source>
        <dbReference type="EMBL" id="CAB4153961.1"/>
    </source>
</evidence>
<dbReference type="EMBL" id="LR796601">
    <property type="protein sequence ID" value="CAB4153961.1"/>
    <property type="molecule type" value="Genomic_DNA"/>
</dbReference>